<dbReference type="EMBL" id="PGGS01000022">
    <property type="protein sequence ID" value="PNH11787.1"/>
    <property type="molecule type" value="Genomic_DNA"/>
</dbReference>
<organism evidence="2 3">
    <name type="scientific">Tetrabaena socialis</name>
    <dbReference type="NCBI Taxonomy" id="47790"/>
    <lineage>
        <taxon>Eukaryota</taxon>
        <taxon>Viridiplantae</taxon>
        <taxon>Chlorophyta</taxon>
        <taxon>core chlorophytes</taxon>
        <taxon>Chlorophyceae</taxon>
        <taxon>CS clade</taxon>
        <taxon>Chlamydomonadales</taxon>
        <taxon>Tetrabaenaceae</taxon>
        <taxon>Tetrabaena</taxon>
    </lineage>
</organism>
<dbReference type="Pfam" id="PF00022">
    <property type="entry name" value="Actin"/>
    <property type="match status" value="1"/>
</dbReference>
<dbReference type="SUPFAM" id="SSF53067">
    <property type="entry name" value="Actin-like ATPase domain"/>
    <property type="match status" value="2"/>
</dbReference>
<evidence type="ECO:0000256" key="1">
    <source>
        <dbReference type="RuleBase" id="RU000487"/>
    </source>
</evidence>
<protein>
    <submittedName>
        <fullName evidence="2">Actin-related protein 7</fullName>
    </submittedName>
</protein>
<reference evidence="2 3" key="1">
    <citation type="journal article" date="2017" name="Mol. Biol. Evol.">
        <title>The 4-celled Tetrabaena socialis nuclear genome reveals the essential components for genetic control of cell number at the origin of multicellularity in the volvocine lineage.</title>
        <authorList>
            <person name="Featherston J."/>
            <person name="Arakaki Y."/>
            <person name="Hanschen E.R."/>
            <person name="Ferris P.J."/>
            <person name="Michod R.E."/>
            <person name="Olson B.J.S.C."/>
            <person name="Nozaki H."/>
            <person name="Durand P.M."/>
        </authorList>
    </citation>
    <scope>NUCLEOTIDE SEQUENCE [LARGE SCALE GENOMIC DNA]</scope>
    <source>
        <strain evidence="2 3">NIES-571</strain>
    </source>
</reference>
<dbReference type="OrthoDB" id="74201at2759"/>
<dbReference type="Gene3D" id="3.90.640.10">
    <property type="entry name" value="Actin, Chain A, domain 4"/>
    <property type="match status" value="1"/>
</dbReference>
<evidence type="ECO:0000313" key="2">
    <source>
        <dbReference type="EMBL" id="PNH11787.1"/>
    </source>
</evidence>
<proteinExistence type="inferred from homology"/>
<name>A0A2J8AGZ5_9CHLO</name>
<dbReference type="InterPro" id="IPR043129">
    <property type="entry name" value="ATPase_NBD"/>
</dbReference>
<gene>
    <name evidence="2" type="ORF">TSOC_001376</name>
</gene>
<dbReference type="PANTHER" id="PTHR11937">
    <property type="entry name" value="ACTIN"/>
    <property type="match status" value="1"/>
</dbReference>
<dbReference type="Gene3D" id="3.30.420.40">
    <property type="match status" value="2"/>
</dbReference>
<accession>A0A2J8AGZ5</accession>
<dbReference type="PRINTS" id="PR00190">
    <property type="entry name" value="ACTIN"/>
</dbReference>
<dbReference type="Proteomes" id="UP000236333">
    <property type="component" value="Unassembled WGS sequence"/>
</dbReference>
<dbReference type="AlphaFoldDB" id="A0A2J8AGZ5"/>
<sequence>MGETVAVLDYGGRWMKAGWAFNFPTDEEPRVVTPSAVHVNQNAAAGAGEQGELHRPIRGGKIVSWDQFEALSYYVLYDLLGWELGNEGNIMLCEPLLTSRPDRETMAQLMFEVFNVTGLFVQDQAVLSLYAVGRTNGLVVDVGHDKIDVGTVTEGVLNTTSVRRLPYGGKHLTQHLQRMLLQQDAAAAGGGSAQRPPLSEEAAEALKDLCARCAESEAEFASAIAADSSAAAPPPETFRLPDGQEFTISAADRLRLGEALFSPSALLLHPASANPAEAACDSAACLTDPLMRKLMYENLLLVGGGSVLPGASSRFLSEMKSMLAPNANATLCAVPEYMPTPSVPRDASWMGGAVLAKVAMIQGHFIVKADYDEAGPVSVHRRCG</sequence>
<dbReference type="InterPro" id="IPR004000">
    <property type="entry name" value="Actin"/>
</dbReference>
<dbReference type="SMART" id="SM00268">
    <property type="entry name" value="ACTIN"/>
    <property type="match status" value="1"/>
</dbReference>
<comment type="caution">
    <text evidence="2">The sequence shown here is derived from an EMBL/GenBank/DDBJ whole genome shotgun (WGS) entry which is preliminary data.</text>
</comment>
<keyword evidence="3" id="KW-1185">Reference proteome</keyword>
<comment type="similarity">
    <text evidence="1">Belongs to the actin family.</text>
</comment>
<evidence type="ECO:0000313" key="3">
    <source>
        <dbReference type="Proteomes" id="UP000236333"/>
    </source>
</evidence>